<dbReference type="EMBL" id="CATOUU010001118">
    <property type="protein sequence ID" value="CAI9973012.1"/>
    <property type="molecule type" value="Genomic_DNA"/>
</dbReference>
<evidence type="ECO:0000256" key="1">
    <source>
        <dbReference type="SAM" id="MobiDB-lite"/>
    </source>
</evidence>
<organism evidence="3">
    <name type="scientific">Hexamita inflata</name>
    <dbReference type="NCBI Taxonomy" id="28002"/>
    <lineage>
        <taxon>Eukaryota</taxon>
        <taxon>Metamonada</taxon>
        <taxon>Diplomonadida</taxon>
        <taxon>Hexamitidae</taxon>
        <taxon>Hexamitinae</taxon>
        <taxon>Hexamita</taxon>
    </lineage>
</organism>
<proteinExistence type="predicted"/>
<keyword evidence="6" id="KW-1185">Reference proteome</keyword>
<sequence length="445" mass="48794">MFNNQQFVPGQQSQQPQGFPQQQQIMFQGMNPQQGYQNPPPPAQNAYMPQVAQVSPQLPQQQVGPNLPQFTAYNPPQQQYNAQQYNAQPSKELRLAVSNAEQTLKQIEKITSIPRAQFLAQNPTITTLNKAQELLELKINQVHFEKIDSVLYLLIHKFQLLETENQPTSLLDQFLREQELLKNAFVEEPAPTAQMSQNQVPVGNNQPVQGLNLGAQGGVQGMNVPGLNLGSPQGQPMNGQQINLSGSMGVNNPMTGSQSGFGNVPPQSGMPMNQAPINNIVNNPMNNAFGANMSPQSNNINPQANYNMPPQQSTNAPFGNIGAQINPAQGIPTQGVPVNPMNGAQVQYGGMPVNNPPILPNQQPMNAIPSPVQKYAVQVGTSACLESLNDVGSYLTNNLKGINFEVQQNDLILYCDNTRLPEVRRYINDITTKLPQIQVIEHKTQ</sequence>
<dbReference type="Proteomes" id="UP001642409">
    <property type="component" value="Unassembled WGS sequence"/>
</dbReference>
<accession>A0AA86RBB1</accession>
<protein>
    <submittedName>
        <fullName evidence="4">Hypothetical_protein</fullName>
    </submittedName>
</protein>
<comment type="caution">
    <text evidence="3">The sequence shown here is derived from an EMBL/GenBank/DDBJ whole genome shotgun (WGS) entry which is preliminary data.</text>
</comment>
<evidence type="ECO:0000313" key="5">
    <source>
        <dbReference type="EMBL" id="CAL6098228.1"/>
    </source>
</evidence>
<feature type="compositionally biased region" description="Polar residues" evidence="1">
    <location>
        <begin position="53"/>
        <end position="71"/>
    </location>
</feature>
<feature type="region of interest" description="Disordered" evidence="1">
    <location>
        <begin position="53"/>
        <end position="74"/>
    </location>
</feature>
<evidence type="ECO:0000313" key="3">
    <source>
        <dbReference type="EMBL" id="CAI9973012.1"/>
    </source>
</evidence>
<dbReference type="EMBL" id="CAXDID020000507">
    <property type="protein sequence ID" value="CAL6098228.1"/>
    <property type="molecule type" value="Genomic_DNA"/>
</dbReference>
<evidence type="ECO:0000313" key="4">
    <source>
        <dbReference type="EMBL" id="CAL6022445.1"/>
    </source>
</evidence>
<dbReference type="AlphaFoldDB" id="A0AA86RBB1"/>
<dbReference type="EMBL" id="CATOUU010000724">
    <property type="protein sequence ID" value="CAI9944362.1"/>
    <property type="molecule type" value="Genomic_DNA"/>
</dbReference>
<reference evidence="4 6" key="2">
    <citation type="submission" date="2024-07" db="EMBL/GenBank/DDBJ databases">
        <authorList>
            <person name="Akdeniz Z."/>
        </authorList>
    </citation>
    <scope>NUCLEOTIDE SEQUENCE [LARGE SCALE GENOMIC DNA]</scope>
</reference>
<name>A0AA86RBB1_9EUKA</name>
<evidence type="ECO:0000313" key="6">
    <source>
        <dbReference type="Proteomes" id="UP001642409"/>
    </source>
</evidence>
<reference evidence="3" key="1">
    <citation type="submission" date="2023-06" db="EMBL/GenBank/DDBJ databases">
        <authorList>
            <person name="Kurt Z."/>
        </authorList>
    </citation>
    <scope>NUCLEOTIDE SEQUENCE</scope>
</reference>
<gene>
    <name evidence="4" type="ORF">HINF_LOCUS28650</name>
    <name evidence="2" type="ORF">HINF_LOCUS32007</name>
    <name evidence="3" type="ORF">HINF_LOCUS60657</name>
    <name evidence="5" type="ORF">HINF_LOCUS69507</name>
</gene>
<dbReference type="EMBL" id="CAXDID020000091">
    <property type="protein sequence ID" value="CAL6022445.1"/>
    <property type="molecule type" value="Genomic_DNA"/>
</dbReference>
<feature type="region of interest" description="Disordered" evidence="1">
    <location>
        <begin position="1"/>
        <end position="20"/>
    </location>
</feature>
<evidence type="ECO:0000313" key="2">
    <source>
        <dbReference type="EMBL" id="CAI9944362.1"/>
    </source>
</evidence>